<dbReference type="FunFam" id="3.40.30.10:FF:000005">
    <property type="entry name" value="Glutaredoxin 5"/>
    <property type="match status" value="1"/>
</dbReference>
<evidence type="ECO:0000256" key="1">
    <source>
        <dbReference type="ARBA" id="ARBA00008983"/>
    </source>
</evidence>
<keyword evidence="5" id="KW-0411">Iron-sulfur</keyword>
<keyword evidence="9" id="KW-1185">Reference proteome</keyword>
<keyword evidence="4" id="KW-0408">Iron</keyword>
<keyword evidence="2" id="KW-0001">2Fe-2S</keyword>
<dbReference type="GO" id="GO:0005759">
    <property type="term" value="C:mitochondrial matrix"/>
    <property type="evidence" value="ECO:0007669"/>
    <property type="project" value="TreeGrafter"/>
</dbReference>
<evidence type="ECO:0000256" key="6">
    <source>
        <dbReference type="ARBA" id="ARBA00023284"/>
    </source>
</evidence>
<dbReference type="OrthoDB" id="415696at2759"/>
<dbReference type="Pfam" id="PF00462">
    <property type="entry name" value="Glutaredoxin"/>
    <property type="match status" value="1"/>
</dbReference>
<accession>A0A830H6B1</accession>
<evidence type="ECO:0000256" key="4">
    <source>
        <dbReference type="ARBA" id="ARBA00023004"/>
    </source>
</evidence>
<keyword evidence="3" id="KW-0479">Metal-binding</keyword>
<dbReference type="InterPro" id="IPR004480">
    <property type="entry name" value="Monothiol_GRX-rel"/>
</dbReference>
<feature type="domain" description="Glutaredoxin" evidence="7">
    <location>
        <begin position="103"/>
        <end position="167"/>
    </location>
</feature>
<dbReference type="Gene3D" id="3.40.30.10">
    <property type="entry name" value="Glutaredoxin"/>
    <property type="match status" value="1"/>
</dbReference>
<evidence type="ECO:0000313" key="8">
    <source>
        <dbReference type="EMBL" id="GHP02585.1"/>
    </source>
</evidence>
<dbReference type="AlphaFoldDB" id="A0A830H6B1"/>
<dbReference type="PROSITE" id="PS51354">
    <property type="entry name" value="GLUTAREDOXIN_2"/>
    <property type="match status" value="1"/>
</dbReference>
<comment type="caution">
    <text evidence="8">The sequence shown here is derived from an EMBL/GenBank/DDBJ whole genome shotgun (WGS) entry which is preliminary data.</text>
</comment>
<dbReference type="Proteomes" id="UP000660262">
    <property type="component" value="Unassembled WGS sequence"/>
</dbReference>
<dbReference type="PANTHER" id="PTHR10293:SF16">
    <property type="entry name" value="GLUTAREDOXIN-RELATED PROTEIN 5, MITOCHONDRIAL"/>
    <property type="match status" value="1"/>
</dbReference>
<evidence type="ECO:0000256" key="3">
    <source>
        <dbReference type="ARBA" id="ARBA00022723"/>
    </source>
</evidence>
<dbReference type="PANTHER" id="PTHR10293">
    <property type="entry name" value="GLUTAREDOXIN FAMILY MEMBER"/>
    <property type="match status" value="1"/>
</dbReference>
<proteinExistence type="inferred from homology"/>
<dbReference type="InterPro" id="IPR002109">
    <property type="entry name" value="Glutaredoxin"/>
</dbReference>
<keyword evidence="6" id="KW-0676">Redox-active center</keyword>
<dbReference type="EMBL" id="BNJQ01000003">
    <property type="protein sequence ID" value="GHP02585.1"/>
    <property type="molecule type" value="Genomic_DNA"/>
</dbReference>
<reference evidence="8" key="1">
    <citation type="submission" date="2020-10" db="EMBL/GenBank/DDBJ databases">
        <title>Unveiling of a novel bifunctional photoreceptor, Dualchrome1, isolated from a cosmopolitan green alga.</title>
        <authorList>
            <person name="Suzuki S."/>
            <person name="Kawachi M."/>
        </authorList>
    </citation>
    <scope>NUCLEOTIDE SEQUENCE</scope>
    <source>
        <strain evidence="8">NIES 2893</strain>
    </source>
</reference>
<evidence type="ECO:0000256" key="5">
    <source>
        <dbReference type="ARBA" id="ARBA00023014"/>
    </source>
</evidence>
<evidence type="ECO:0000256" key="2">
    <source>
        <dbReference type="ARBA" id="ARBA00022714"/>
    </source>
</evidence>
<dbReference type="InterPro" id="IPR036249">
    <property type="entry name" value="Thioredoxin-like_sf"/>
</dbReference>
<dbReference type="SUPFAM" id="SSF52833">
    <property type="entry name" value="Thioredoxin-like"/>
    <property type="match status" value="1"/>
</dbReference>
<sequence>MAGALRRAVPSALASRLLVSSVYVTNTSGVHVRALSLSPGALSGLLLGRSGTDSSSTVFGVNARGFASSSSSDTHDDFKPQANEGTTASVLETIEKDLKANKVFVYMKGYPDFPQCGFSGNVCRVLDAYEVKYGSRNVLEDPELREGIKEYTKWPTIPQIFVDGEFVGGHDVLMQMHHDGTLEEEFHAGGKSTT</sequence>
<dbReference type="InterPro" id="IPR033658">
    <property type="entry name" value="GRX_PICOT-like"/>
</dbReference>
<evidence type="ECO:0000313" key="9">
    <source>
        <dbReference type="Proteomes" id="UP000660262"/>
    </source>
</evidence>
<dbReference type="NCBIfam" id="TIGR00365">
    <property type="entry name" value="Grx4 family monothiol glutaredoxin"/>
    <property type="match status" value="1"/>
</dbReference>
<organism evidence="8 9">
    <name type="scientific">Pycnococcus provasolii</name>
    <dbReference type="NCBI Taxonomy" id="41880"/>
    <lineage>
        <taxon>Eukaryota</taxon>
        <taxon>Viridiplantae</taxon>
        <taxon>Chlorophyta</taxon>
        <taxon>Pseudoscourfieldiophyceae</taxon>
        <taxon>Pseudoscourfieldiales</taxon>
        <taxon>Pycnococcaceae</taxon>
        <taxon>Pycnococcus</taxon>
    </lineage>
</organism>
<dbReference type="GO" id="GO:0051537">
    <property type="term" value="F:2 iron, 2 sulfur cluster binding"/>
    <property type="evidence" value="ECO:0007669"/>
    <property type="project" value="UniProtKB-KW"/>
</dbReference>
<protein>
    <recommendedName>
        <fullName evidence="7">Glutaredoxin domain-containing protein</fullName>
    </recommendedName>
</protein>
<gene>
    <name evidence="8" type="ORF">PPROV_000134100</name>
</gene>
<dbReference type="GO" id="GO:0046872">
    <property type="term" value="F:metal ion binding"/>
    <property type="evidence" value="ECO:0007669"/>
    <property type="project" value="UniProtKB-KW"/>
</dbReference>
<name>A0A830H6B1_9CHLO</name>
<comment type="similarity">
    <text evidence="1">Belongs to the glutaredoxin family. CGFS subfamily.</text>
</comment>
<evidence type="ECO:0000259" key="7">
    <source>
        <dbReference type="Pfam" id="PF00462"/>
    </source>
</evidence>
<dbReference type="CDD" id="cd03028">
    <property type="entry name" value="GRX_PICOT_like"/>
    <property type="match status" value="1"/>
</dbReference>